<name>A0A4Y2SC88_ARAVE</name>
<evidence type="ECO:0000313" key="1">
    <source>
        <dbReference type="EMBL" id="GBN85521.1"/>
    </source>
</evidence>
<evidence type="ECO:0008006" key="3">
    <source>
        <dbReference type="Google" id="ProtNLM"/>
    </source>
</evidence>
<accession>A0A4Y2SC88</accession>
<evidence type="ECO:0000313" key="2">
    <source>
        <dbReference type="Proteomes" id="UP000499080"/>
    </source>
</evidence>
<gene>
    <name evidence="1" type="ORF">AVEN_71229_1</name>
</gene>
<dbReference type="Proteomes" id="UP000499080">
    <property type="component" value="Unassembled WGS sequence"/>
</dbReference>
<sequence length="130" mass="14777">MVESTETTVFTFPKLGDFNYGSWKTNMKVSLMEKGCWQFILGTEKPCPEGASDRDKLAYELRKQRSCTMGGERKYEALIADTAVGKTAWDTLKANFEPCSRVRLASLVDDFFSSRFDFNEEILESTARNS</sequence>
<reference evidence="1 2" key="1">
    <citation type="journal article" date="2019" name="Sci. Rep.">
        <title>Orb-weaving spider Araneus ventricosus genome elucidates the spidroin gene catalogue.</title>
        <authorList>
            <person name="Kono N."/>
            <person name="Nakamura H."/>
            <person name="Ohtoshi R."/>
            <person name="Moran D.A.P."/>
            <person name="Shinohara A."/>
            <person name="Yoshida Y."/>
            <person name="Fujiwara M."/>
            <person name="Mori M."/>
            <person name="Tomita M."/>
            <person name="Arakawa K."/>
        </authorList>
    </citation>
    <scope>NUCLEOTIDE SEQUENCE [LARGE SCALE GENOMIC DNA]</scope>
</reference>
<protein>
    <recommendedName>
        <fullName evidence="3">DUF4219 domain-containing protein</fullName>
    </recommendedName>
</protein>
<keyword evidence="2" id="KW-1185">Reference proteome</keyword>
<proteinExistence type="predicted"/>
<dbReference type="AlphaFoldDB" id="A0A4Y2SC88"/>
<dbReference type="EMBL" id="BGPR01020819">
    <property type="protein sequence ID" value="GBN85521.1"/>
    <property type="molecule type" value="Genomic_DNA"/>
</dbReference>
<dbReference type="OrthoDB" id="6462824at2759"/>
<comment type="caution">
    <text evidence="1">The sequence shown here is derived from an EMBL/GenBank/DDBJ whole genome shotgun (WGS) entry which is preliminary data.</text>
</comment>
<organism evidence="1 2">
    <name type="scientific">Araneus ventricosus</name>
    <name type="common">Orbweaver spider</name>
    <name type="synonym">Epeira ventricosa</name>
    <dbReference type="NCBI Taxonomy" id="182803"/>
    <lineage>
        <taxon>Eukaryota</taxon>
        <taxon>Metazoa</taxon>
        <taxon>Ecdysozoa</taxon>
        <taxon>Arthropoda</taxon>
        <taxon>Chelicerata</taxon>
        <taxon>Arachnida</taxon>
        <taxon>Araneae</taxon>
        <taxon>Araneomorphae</taxon>
        <taxon>Entelegynae</taxon>
        <taxon>Araneoidea</taxon>
        <taxon>Araneidae</taxon>
        <taxon>Araneus</taxon>
    </lineage>
</organism>